<comment type="caution">
    <text evidence="2">The sequence shown here is derived from an EMBL/GenBank/DDBJ whole genome shotgun (WGS) entry which is preliminary data.</text>
</comment>
<dbReference type="SMART" id="SM00220">
    <property type="entry name" value="S_TKc"/>
    <property type="match status" value="1"/>
</dbReference>
<protein>
    <recommendedName>
        <fullName evidence="1">Protein kinase domain-containing protein</fullName>
    </recommendedName>
</protein>
<dbReference type="InterPro" id="IPR000719">
    <property type="entry name" value="Prot_kinase_dom"/>
</dbReference>
<accession>K1X3T2</accession>
<dbReference type="Gene3D" id="1.10.510.10">
    <property type="entry name" value="Transferase(Phosphotransferase) domain 1"/>
    <property type="match status" value="1"/>
</dbReference>
<dbReference type="SUPFAM" id="SSF56112">
    <property type="entry name" value="Protein kinase-like (PK-like)"/>
    <property type="match status" value="1"/>
</dbReference>
<gene>
    <name evidence="2" type="ORF">ACD_80C00167G0013</name>
</gene>
<dbReference type="EMBL" id="AMFJ01036174">
    <property type="protein sequence ID" value="EKD24715.1"/>
    <property type="molecule type" value="Genomic_DNA"/>
</dbReference>
<proteinExistence type="predicted"/>
<dbReference type="GO" id="GO:0004672">
    <property type="term" value="F:protein kinase activity"/>
    <property type="evidence" value="ECO:0007669"/>
    <property type="project" value="InterPro"/>
</dbReference>
<sequence length="628" mass="70547">MKTVYLNGQPIRLTKEIGAGQEAVVYDMGHGQVAKIYRLPSDQYYAQSPEEQHAATARISMHQKKLSLFPTGLPSNIIAPSNLLTDKQGAIVGYVMPFITGAETLLKYGDMGYRQSLNISNNEIRDIFLQLHDTLKSLHSKKVIIGDFNDLNILVKNKNVYMIDTDSYQFGKFISTMYTEKFVDPLLCDLVKTGNDTIWTMAHSHNYNGDWYAFTALLFKSLLFVDPYGGIYKPKDTNKRMRQQLRASHRINVFDPEVIYPKHAYPYKVLDGALLHYFQNVFNKDLRGEFPQVLLKNMQWKMCNACGIEYATSKCPICNAGVMHSITPISVTGNVQIKEVFVTQGSILFATLQQGKLVYVYHENDQYKRENDSVIYTGNLSRSLHIAIHGSSTVVSESNTMLVIDASGQSKKICIDCVGTRPICDANDHEIFWVENGNIYKKNPLGLAYSSLSIGQCIVDNTLLWVGEKFGIGMYKAGDILQGFVFDGTSKVINDNVNLPFIKGQIIDVKTYLSNTTAWILIATKDQSKYINHCVILDKHGKILAHLHDEVTDQTWLSHIKGKSAVANYLFCPTDEGIMRVGIDVSGQVETKIFTGTENCVNEQSNLLVGPMGIYVIQRNKILLVSMK</sequence>
<feature type="domain" description="Protein kinase" evidence="1">
    <location>
        <begin position="11"/>
        <end position="313"/>
    </location>
</feature>
<evidence type="ECO:0000259" key="1">
    <source>
        <dbReference type="PROSITE" id="PS50011"/>
    </source>
</evidence>
<dbReference type="PROSITE" id="PS50011">
    <property type="entry name" value="PROTEIN_KINASE_DOM"/>
    <property type="match status" value="1"/>
</dbReference>
<dbReference type="AlphaFoldDB" id="K1X3T2"/>
<name>K1X3T2_9BACT</name>
<reference evidence="2" key="1">
    <citation type="journal article" date="2012" name="Science">
        <title>Fermentation, hydrogen, and sulfur metabolism in multiple uncultivated bacterial phyla.</title>
        <authorList>
            <person name="Wrighton K.C."/>
            <person name="Thomas B.C."/>
            <person name="Sharon I."/>
            <person name="Miller C.S."/>
            <person name="Castelle C.J."/>
            <person name="VerBerkmoes N.C."/>
            <person name="Wilkins M.J."/>
            <person name="Hettich R.L."/>
            <person name="Lipton M.S."/>
            <person name="Williams K.H."/>
            <person name="Long P.E."/>
            <person name="Banfield J.F."/>
        </authorList>
    </citation>
    <scope>NUCLEOTIDE SEQUENCE [LARGE SCALE GENOMIC DNA]</scope>
</reference>
<dbReference type="InterPro" id="IPR011009">
    <property type="entry name" value="Kinase-like_dom_sf"/>
</dbReference>
<organism evidence="2">
    <name type="scientific">uncultured bacterium</name>
    <name type="common">gcode 4</name>
    <dbReference type="NCBI Taxonomy" id="1234023"/>
    <lineage>
        <taxon>Bacteria</taxon>
        <taxon>environmental samples</taxon>
    </lineage>
</organism>
<evidence type="ECO:0000313" key="2">
    <source>
        <dbReference type="EMBL" id="EKD24715.1"/>
    </source>
</evidence>
<dbReference type="GO" id="GO:0005524">
    <property type="term" value="F:ATP binding"/>
    <property type="evidence" value="ECO:0007669"/>
    <property type="project" value="InterPro"/>
</dbReference>